<comment type="caution">
    <text evidence="6">The sequence shown here is derived from an EMBL/GenBank/DDBJ whole genome shotgun (WGS) entry which is preliminary data.</text>
</comment>
<dbReference type="PANTHER" id="PTHR30435:SF12">
    <property type="entry name" value="FLAGELLAR BASAL BODY ROD PROTEIN FLGB"/>
    <property type="match status" value="1"/>
</dbReference>
<comment type="function">
    <text evidence="5">Structural component of flagellum, the bacterial motility apparatus. Part of the rod structure of flagellar basal body.</text>
</comment>
<dbReference type="NCBIfam" id="TIGR01396">
    <property type="entry name" value="FlgB"/>
    <property type="match status" value="1"/>
</dbReference>
<evidence type="ECO:0000256" key="4">
    <source>
        <dbReference type="ARBA" id="ARBA00023143"/>
    </source>
</evidence>
<dbReference type="GO" id="GO:0071978">
    <property type="term" value="P:bacterial-type flagellum-dependent swarming motility"/>
    <property type="evidence" value="ECO:0007669"/>
    <property type="project" value="TreeGrafter"/>
</dbReference>
<gene>
    <name evidence="6" type="primary">flgB</name>
    <name evidence="6" type="ORF">COB67_13015</name>
</gene>
<keyword evidence="4" id="KW-0975">Bacterial flagellum</keyword>
<comment type="subcellular location">
    <subcellularLocation>
        <location evidence="1">Bacterial flagellum basal body</location>
    </subcellularLocation>
</comment>
<keyword evidence="6" id="KW-0966">Cell projection</keyword>
<keyword evidence="6" id="KW-0282">Flagellum</keyword>
<dbReference type="PANTHER" id="PTHR30435">
    <property type="entry name" value="FLAGELLAR PROTEIN"/>
    <property type="match status" value="1"/>
</dbReference>
<dbReference type="AlphaFoldDB" id="A0A2A4SP19"/>
<feature type="non-terminal residue" evidence="6">
    <location>
        <position position="119"/>
    </location>
</feature>
<dbReference type="Proteomes" id="UP000218113">
    <property type="component" value="Unassembled WGS sequence"/>
</dbReference>
<dbReference type="InterPro" id="IPR006300">
    <property type="entry name" value="FlgB"/>
</dbReference>
<dbReference type="EMBL" id="NVSR01000150">
    <property type="protein sequence ID" value="PCI23133.1"/>
    <property type="molecule type" value="Genomic_DNA"/>
</dbReference>
<evidence type="ECO:0000256" key="1">
    <source>
        <dbReference type="ARBA" id="ARBA00004117"/>
    </source>
</evidence>
<evidence type="ECO:0000313" key="7">
    <source>
        <dbReference type="Proteomes" id="UP000218113"/>
    </source>
</evidence>
<evidence type="ECO:0000256" key="3">
    <source>
        <dbReference type="ARBA" id="ARBA00014376"/>
    </source>
</evidence>
<evidence type="ECO:0000313" key="6">
    <source>
        <dbReference type="EMBL" id="PCI23133.1"/>
    </source>
</evidence>
<name>A0A2A4SP19_9DELT</name>
<reference evidence="7" key="1">
    <citation type="submission" date="2017-08" db="EMBL/GenBank/DDBJ databases">
        <title>A dynamic microbial community with high functional redundancy inhabits the cold, oxic subseafloor aquifer.</title>
        <authorList>
            <person name="Tully B.J."/>
            <person name="Wheat C.G."/>
            <person name="Glazer B.T."/>
            <person name="Huber J.A."/>
        </authorList>
    </citation>
    <scope>NUCLEOTIDE SEQUENCE [LARGE SCALE GENOMIC DNA]</scope>
</reference>
<comment type="similarity">
    <text evidence="2">Belongs to the flagella basal body rod proteins family.</text>
</comment>
<sequence length="119" mass="13491">MAIELFDKNLTLLSKSLSLRTKRNAMIASNIANRETPGYRAQDLVFEKQLNNALHSDRPGPLRVSNSRHFDGMDRQPLEQVEGTQINSFNPDPRMDGNTVDIDKEMAKLAENQLMYQAS</sequence>
<protein>
    <recommendedName>
        <fullName evidence="3">Flagellar basal body rod protein FlgB</fullName>
    </recommendedName>
</protein>
<keyword evidence="6" id="KW-0969">Cilium</keyword>
<evidence type="ECO:0000256" key="5">
    <source>
        <dbReference type="ARBA" id="ARBA00024934"/>
    </source>
</evidence>
<dbReference type="GO" id="GO:0030694">
    <property type="term" value="C:bacterial-type flagellum basal body, rod"/>
    <property type="evidence" value="ECO:0007669"/>
    <property type="project" value="InterPro"/>
</dbReference>
<evidence type="ECO:0000256" key="2">
    <source>
        <dbReference type="ARBA" id="ARBA00009677"/>
    </source>
</evidence>
<accession>A0A2A4SP19</accession>
<dbReference type="PIRSF" id="PIRSF002889">
    <property type="entry name" value="Rod_FlgB"/>
    <property type="match status" value="1"/>
</dbReference>
<organism evidence="6 7">
    <name type="scientific">SAR324 cluster bacterium</name>
    <dbReference type="NCBI Taxonomy" id="2024889"/>
    <lineage>
        <taxon>Bacteria</taxon>
        <taxon>Deltaproteobacteria</taxon>
        <taxon>SAR324 cluster</taxon>
    </lineage>
</organism>
<proteinExistence type="inferred from homology"/>